<dbReference type="KEGG" id="rch:RUM_04850"/>
<evidence type="ECO:0000313" key="3">
    <source>
        <dbReference type="Proteomes" id="UP000007054"/>
    </source>
</evidence>
<dbReference type="RefSeq" id="WP_015557622.1">
    <property type="nucleotide sequence ID" value="NC_021039.1"/>
</dbReference>
<proteinExistence type="predicted"/>
<name>D4LAS0_RUMC1</name>
<dbReference type="BioCyc" id="RCHA213810:RUM_RS02345-MONOMER"/>
<dbReference type="OrthoDB" id="1822122at2"/>
<sequence length="115" mass="12848">MKATGYMILGSMTFSAVVLIATLSQMVRWERAAADSLAFESTIPTRAVETTMPAGYTVRLHNGRIGVFRTGESLPYRYLDVELSLLPELDRQLLEEGIPARDDAELQSLLEDLRE</sequence>
<evidence type="ECO:0000256" key="1">
    <source>
        <dbReference type="SAM" id="Phobius"/>
    </source>
</evidence>
<keyword evidence="1" id="KW-0472">Membrane</keyword>
<dbReference type="EMBL" id="FP929052">
    <property type="protein sequence ID" value="CBL16715.1"/>
    <property type="molecule type" value="Genomic_DNA"/>
</dbReference>
<dbReference type="GeneID" id="83155309"/>
<keyword evidence="1" id="KW-1133">Transmembrane helix</keyword>
<gene>
    <name evidence="2" type="ordered locus">RUM_04850</name>
</gene>
<organism evidence="2 3">
    <name type="scientific">Ruminococcus champanellensis (strain DSM 18848 / JCM 17042 / KCTC 15320 / 18P13)</name>
    <dbReference type="NCBI Taxonomy" id="213810"/>
    <lineage>
        <taxon>Bacteria</taxon>
        <taxon>Bacillati</taxon>
        <taxon>Bacillota</taxon>
        <taxon>Clostridia</taxon>
        <taxon>Eubacteriales</taxon>
        <taxon>Oscillospiraceae</taxon>
        <taxon>Ruminococcus</taxon>
    </lineage>
</organism>
<dbReference type="AlphaFoldDB" id="D4LAS0"/>
<keyword evidence="1" id="KW-0812">Transmembrane</keyword>
<protein>
    <recommendedName>
        <fullName evidence="4">Bypass of forespore C C-terminal domain-containing protein</fullName>
    </recommendedName>
</protein>
<reference evidence="2" key="1">
    <citation type="submission" date="2010-03" db="EMBL/GenBank/DDBJ databases">
        <title>The genome sequence of Ruminococcus sp. 18P13.</title>
        <authorList>
            <consortium name="metaHIT consortium -- http://www.metahit.eu/"/>
            <person name="Pajon A."/>
            <person name="Turner K."/>
            <person name="Parkhill J."/>
            <person name="Bernalier A."/>
        </authorList>
    </citation>
    <scope>NUCLEOTIDE SEQUENCE [LARGE SCALE GENOMIC DNA]</scope>
    <source>
        <strain evidence="2">Type strain: 18P13</strain>
    </source>
</reference>
<reference evidence="2" key="2">
    <citation type="submission" date="2010-03" db="EMBL/GenBank/DDBJ databases">
        <authorList>
            <person name="Pajon A."/>
        </authorList>
    </citation>
    <scope>NUCLEOTIDE SEQUENCE</scope>
    <source>
        <strain evidence="2">Type strain: 18P13</strain>
    </source>
</reference>
<evidence type="ECO:0008006" key="4">
    <source>
        <dbReference type="Google" id="ProtNLM"/>
    </source>
</evidence>
<dbReference type="Proteomes" id="UP000007054">
    <property type="component" value="Chromosome"/>
</dbReference>
<dbReference type="PATRIC" id="fig|213810.4.peg.391"/>
<dbReference type="HOGENOM" id="CLU_2107226_0_0_9"/>
<feature type="transmembrane region" description="Helical" evidence="1">
    <location>
        <begin position="6"/>
        <end position="23"/>
    </location>
</feature>
<keyword evidence="3" id="KW-1185">Reference proteome</keyword>
<accession>D4LAS0</accession>
<evidence type="ECO:0000313" key="2">
    <source>
        <dbReference type="EMBL" id="CBL16715.1"/>
    </source>
</evidence>